<dbReference type="Pfam" id="PF13188">
    <property type="entry name" value="PAS_8"/>
    <property type="match status" value="1"/>
</dbReference>
<dbReference type="CDD" id="cd00156">
    <property type="entry name" value="REC"/>
    <property type="match status" value="1"/>
</dbReference>
<feature type="domain" description="PAC" evidence="5">
    <location>
        <begin position="322"/>
        <end position="377"/>
    </location>
</feature>
<dbReference type="InterPro" id="IPR001610">
    <property type="entry name" value="PAC"/>
</dbReference>
<dbReference type="RefSeq" id="WP_148895920.1">
    <property type="nucleotide sequence ID" value="NZ_VNIB01000006.1"/>
</dbReference>
<dbReference type="InterPro" id="IPR001633">
    <property type="entry name" value="EAL_dom"/>
</dbReference>
<sequence length="827" mass="92919">MQNRELKILLVEDHEAAALVQRQLASCHDLRFHLTMTDRLTNALALVRRHRFDAVLLDLGLPDAYGNEAFDRIRQRAPDLPIIILSGQDDRELAVSLVRTGAQAYLVKGRFEPATLATTIRYSIERQELLEALKQSTEEALTTGSRLHAVVQHNVDAIIVLDEKDTICFANPAAEELFGSRAEHLVGTPFIYPLKKDGTSEIEFLGKGGVPVVVEGRSATIEWDGHPARLVTLRNITTRKQLERKINAERSFLQHVIDGVPDPILVTDLDCRVRLRNAPATALLGCAPEEEWPLRCQHMPDRPAQPCKSGQECTLARVRKTGQSERRIVEYRLPDGGVRHFEVEYTPLRSDDGSLQGVIEASRDVTERLKAEHHLKENQQTLEHLALYDPLTSLPNRNLFADRLRQAMAKVRRNKRSLALMFIDLDRFKNVNDTLGHSSGDCYLQEIAARLGSCVRSSDTVARLGGDEFVLLLENIQGREAAARMAQNFLQVISRSFPLDGHELFPTASIGISLFPEDAQNAEELMKCADAAMYQAKEKGRNTFHFYTPELHLRAHDTLTLEASLRKAIERDQLCLHFQPQFSLTRRRPVGLEALVRWEHPELGLISPDRFIPLAEETGLIVPIGEWVLRTACRHHREWLKMGMRPMRVAVNLSRRQFRQANLIEMIGAILDETGLPPEYLELEITESSIMNDVGSAIATMRALREMGVHLAIDDFGSGYSSLSCLKQFPISKLKIDRSFVRDLTLGGENAAITQAIIALARSLGLEVVAEGIESKDQLRYLKKRGCHHGQGFLFSRPLPAAGLAEMAQDWIPRFTFGRRLQAVGIG</sequence>
<dbReference type="CDD" id="cd01948">
    <property type="entry name" value="EAL"/>
    <property type="match status" value="1"/>
</dbReference>
<dbReference type="SUPFAM" id="SSF141868">
    <property type="entry name" value="EAL domain-like"/>
    <property type="match status" value="1"/>
</dbReference>
<dbReference type="PROSITE" id="PS50887">
    <property type="entry name" value="GGDEF"/>
    <property type="match status" value="1"/>
</dbReference>
<evidence type="ECO:0000259" key="7">
    <source>
        <dbReference type="PROSITE" id="PS50887"/>
    </source>
</evidence>
<dbReference type="PROSITE" id="PS50112">
    <property type="entry name" value="PAS"/>
    <property type="match status" value="2"/>
</dbReference>
<dbReference type="OrthoDB" id="9777298at2"/>
<accession>A0A5D3WI93</accession>
<dbReference type="SMART" id="SM00052">
    <property type="entry name" value="EAL"/>
    <property type="match status" value="1"/>
</dbReference>
<evidence type="ECO:0000256" key="1">
    <source>
        <dbReference type="ARBA" id="ARBA00051114"/>
    </source>
</evidence>
<comment type="caution">
    <text evidence="8">The sequence shown here is derived from an EMBL/GenBank/DDBJ whole genome shotgun (WGS) entry which is preliminary data.</text>
</comment>
<keyword evidence="9" id="KW-1185">Reference proteome</keyword>
<dbReference type="Gene3D" id="3.30.70.270">
    <property type="match status" value="1"/>
</dbReference>
<dbReference type="GO" id="GO:0071111">
    <property type="term" value="F:cyclic-guanylate-specific phosphodiesterase activity"/>
    <property type="evidence" value="ECO:0007669"/>
    <property type="project" value="UniProtKB-EC"/>
</dbReference>
<evidence type="ECO:0000313" key="8">
    <source>
        <dbReference type="EMBL" id="TYO98552.1"/>
    </source>
</evidence>
<dbReference type="AlphaFoldDB" id="A0A5D3WI93"/>
<dbReference type="Pfam" id="PF00072">
    <property type="entry name" value="Response_reg"/>
    <property type="match status" value="1"/>
</dbReference>
<dbReference type="FunFam" id="3.30.70.270:FF:000001">
    <property type="entry name" value="Diguanylate cyclase domain protein"/>
    <property type="match status" value="1"/>
</dbReference>
<feature type="domain" description="Response regulatory" evidence="3">
    <location>
        <begin position="7"/>
        <end position="123"/>
    </location>
</feature>
<dbReference type="PROSITE" id="PS50110">
    <property type="entry name" value="RESPONSE_REGULATORY"/>
    <property type="match status" value="1"/>
</dbReference>
<organism evidence="8 9">
    <name type="scientific">Geothermobacter ehrlichii</name>
    <dbReference type="NCBI Taxonomy" id="213224"/>
    <lineage>
        <taxon>Bacteria</taxon>
        <taxon>Pseudomonadati</taxon>
        <taxon>Thermodesulfobacteriota</taxon>
        <taxon>Desulfuromonadia</taxon>
        <taxon>Desulfuromonadales</taxon>
        <taxon>Geothermobacteraceae</taxon>
        <taxon>Geothermobacter</taxon>
    </lineage>
</organism>
<dbReference type="Proteomes" id="UP000324159">
    <property type="component" value="Unassembled WGS sequence"/>
</dbReference>
<evidence type="ECO:0000259" key="3">
    <source>
        <dbReference type="PROSITE" id="PS50110"/>
    </source>
</evidence>
<dbReference type="Pfam" id="PF00563">
    <property type="entry name" value="EAL"/>
    <property type="match status" value="1"/>
</dbReference>
<dbReference type="SMART" id="SM00267">
    <property type="entry name" value="GGDEF"/>
    <property type="match status" value="1"/>
</dbReference>
<dbReference type="InterPro" id="IPR000700">
    <property type="entry name" value="PAS-assoc_C"/>
</dbReference>
<reference evidence="8 9" key="1">
    <citation type="submission" date="2019-07" db="EMBL/GenBank/DDBJ databases">
        <title>Genomic Encyclopedia of Type Strains, Phase IV (KMG-IV): sequencing the most valuable type-strain genomes for metagenomic binning, comparative biology and taxonomic classification.</title>
        <authorList>
            <person name="Goeker M."/>
        </authorList>
    </citation>
    <scope>NUCLEOTIDE SEQUENCE [LARGE SCALE GENOMIC DNA]</scope>
    <source>
        <strain evidence="8 9">SS015</strain>
    </source>
</reference>
<dbReference type="InterPro" id="IPR035919">
    <property type="entry name" value="EAL_sf"/>
</dbReference>
<dbReference type="InterPro" id="IPR000014">
    <property type="entry name" value="PAS"/>
</dbReference>
<dbReference type="SMART" id="SM00086">
    <property type="entry name" value="PAC"/>
    <property type="match status" value="2"/>
</dbReference>
<evidence type="ECO:0000259" key="5">
    <source>
        <dbReference type="PROSITE" id="PS50113"/>
    </source>
</evidence>
<dbReference type="Pfam" id="PF00990">
    <property type="entry name" value="GGDEF"/>
    <property type="match status" value="1"/>
</dbReference>
<name>A0A5D3WI93_9BACT</name>
<dbReference type="SUPFAM" id="SSF52172">
    <property type="entry name" value="CheY-like"/>
    <property type="match status" value="1"/>
</dbReference>
<dbReference type="Gene3D" id="3.40.50.2300">
    <property type="match status" value="1"/>
</dbReference>
<dbReference type="CDD" id="cd00130">
    <property type="entry name" value="PAS"/>
    <property type="match status" value="2"/>
</dbReference>
<dbReference type="PROSITE" id="PS50113">
    <property type="entry name" value="PAC"/>
    <property type="match status" value="1"/>
</dbReference>
<dbReference type="InterPro" id="IPR001789">
    <property type="entry name" value="Sig_transdc_resp-reg_receiver"/>
</dbReference>
<dbReference type="SMART" id="SM00448">
    <property type="entry name" value="REC"/>
    <property type="match status" value="1"/>
</dbReference>
<dbReference type="InterPro" id="IPR000160">
    <property type="entry name" value="GGDEF_dom"/>
</dbReference>
<dbReference type="InterPro" id="IPR035965">
    <property type="entry name" value="PAS-like_dom_sf"/>
</dbReference>
<protein>
    <submittedName>
        <fullName evidence="8">PAS domain S-box-containing protein/diguanylate cyclase (GGDEF)-like protein</fullName>
    </submittedName>
</protein>
<dbReference type="PANTHER" id="PTHR44757">
    <property type="entry name" value="DIGUANYLATE CYCLASE DGCP"/>
    <property type="match status" value="1"/>
</dbReference>
<feature type="domain" description="PAS" evidence="4">
    <location>
        <begin position="143"/>
        <end position="194"/>
    </location>
</feature>
<dbReference type="SUPFAM" id="SSF55073">
    <property type="entry name" value="Nucleotide cyclase"/>
    <property type="match status" value="1"/>
</dbReference>
<dbReference type="PROSITE" id="PS50883">
    <property type="entry name" value="EAL"/>
    <property type="match status" value="1"/>
</dbReference>
<dbReference type="InterPro" id="IPR011006">
    <property type="entry name" value="CheY-like_superfamily"/>
</dbReference>
<dbReference type="CDD" id="cd01949">
    <property type="entry name" value="GGDEF"/>
    <property type="match status" value="1"/>
</dbReference>
<dbReference type="NCBIfam" id="TIGR00254">
    <property type="entry name" value="GGDEF"/>
    <property type="match status" value="1"/>
</dbReference>
<dbReference type="SUPFAM" id="SSF55785">
    <property type="entry name" value="PYP-like sensor domain (PAS domain)"/>
    <property type="match status" value="2"/>
</dbReference>
<dbReference type="EMBL" id="VNIB01000006">
    <property type="protein sequence ID" value="TYO98552.1"/>
    <property type="molecule type" value="Genomic_DNA"/>
</dbReference>
<dbReference type="SMART" id="SM00091">
    <property type="entry name" value="PAS"/>
    <property type="match status" value="2"/>
</dbReference>
<dbReference type="Pfam" id="PF08448">
    <property type="entry name" value="PAS_4"/>
    <property type="match status" value="1"/>
</dbReference>
<keyword evidence="2" id="KW-0597">Phosphoprotein</keyword>
<dbReference type="NCBIfam" id="TIGR00229">
    <property type="entry name" value="sensory_box"/>
    <property type="match status" value="2"/>
</dbReference>
<dbReference type="GO" id="GO:0000160">
    <property type="term" value="P:phosphorelay signal transduction system"/>
    <property type="evidence" value="ECO:0007669"/>
    <property type="project" value="InterPro"/>
</dbReference>
<dbReference type="InterPro" id="IPR052155">
    <property type="entry name" value="Biofilm_reg_signaling"/>
</dbReference>
<dbReference type="Gene3D" id="3.20.20.450">
    <property type="entry name" value="EAL domain"/>
    <property type="match status" value="1"/>
</dbReference>
<dbReference type="Gene3D" id="3.30.450.20">
    <property type="entry name" value="PAS domain"/>
    <property type="match status" value="2"/>
</dbReference>
<dbReference type="InterPro" id="IPR043128">
    <property type="entry name" value="Rev_trsase/Diguanyl_cyclase"/>
</dbReference>
<dbReference type="FunFam" id="3.20.20.450:FF:000001">
    <property type="entry name" value="Cyclic di-GMP phosphodiesterase yahA"/>
    <property type="match status" value="1"/>
</dbReference>
<evidence type="ECO:0000256" key="2">
    <source>
        <dbReference type="PROSITE-ProRule" id="PRU00169"/>
    </source>
</evidence>
<dbReference type="GO" id="GO:0071732">
    <property type="term" value="P:cellular response to nitric oxide"/>
    <property type="evidence" value="ECO:0007669"/>
    <property type="project" value="UniProtKB-ARBA"/>
</dbReference>
<evidence type="ECO:0000259" key="6">
    <source>
        <dbReference type="PROSITE" id="PS50883"/>
    </source>
</evidence>
<proteinExistence type="predicted"/>
<feature type="domain" description="GGDEF" evidence="7">
    <location>
        <begin position="416"/>
        <end position="549"/>
    </location>
</feature>
<feature type="domain" description="PAS" evidence="4">
    <location>
        <begin position="249"/>
        <end position="290"/>
    </location>
</feature>
<feature type="modified residue" description="4-aspartylphosphate" evidence="2">
    <location>
        <position position="58"/>
    </location>
</feature>
<dbReference type="InterPro" id="IPR013656">
    <property type="entry name" value="PAS_4"/>
</dbReference>
<gene>
    <name evidence="8" type="ORF">EDC39_106157</name>
</gene>
<comment type="catalytic activity">
    <reaction evidence="1">
        <text>3',3'-c-di-GMP + H2O = 5'-phosphoguanylyl(3'-&gt;5')guanosine + H(+)</text>
        <dbReference type="Rhea" id="RHEA:24902"/>
        <dbReference type="ChEBI" id="CHEBI:15377"/>
        <dbReference type="ChEBI" id="CHEBI:15378"/>
        <dbReference type="ChEBI" id="CHEBI:58754"/>
        <dbReference type="ChEBI" id="CHEBI:58805"/>
        <dbReference type="EC" id="3.1.4.52"/>
    </reaction>
    <physiologicalReaction direction="left-to-right" evidence="1">
        <dbReference type="Rhea" id="RHEA:24903"/>
    </physiologicalReaction>
</comment>
<feature type="domain" description="EAL" evidence="6">
    <location>
        <begin position="558"/>
        <end position="812"/>
    </location>
</feature>
<evidence type="ECO:0000313" key="9">
    <source>
        <dbReference type="Proteomes" id="UP000324159"/>
    </source>
</evidence>
<evidence type="ECO:0000259" key="4">
    <source>
        <dbReference type="PROSITE" id="PS50112"/>
    </source>
</evidence>
<dbReference type="InterPro" id="IPR029787">
    <property type="entry name" value="Nucleotide_cyclase"/>
</dbReference>
<dbReference type="PANTHER" id="PTHR44757:SF2">
    <property type="entry name" value="BIOFILM ARCHITECTURE MAINTENANCE PROTEIN MBAA"/>
    <property type="match status" value="1"/>
</dbReference>